<evidence type="ECO:0000313" key="9">
    <source>
        <dbReference type="Proteomes" id="UP001157091"/>
    </source>
</evidence>
<dbReference type="InterPro" id="IPR011701">
    <property type="entry name" value="MFS"/>
</dbReference>
<dbReference type="Proteomes" id="UP001157091">
    <property type="component" value="Unassembled WGS sequence"/>
</dbReference>
<dbReference type="PROSITE" id="PS50850">
    <property type="entry name" value="MFS"/>
    <property type="match status" value="1"/>
</dbReference>
<dbReference type="PANTHER" id="PTHR23501:SF191">
    <property type="entry name" value="VACUOLAR BASIC AMINO ACID TRANSPORTER 4"/>
    <property type="match status" value="1"/>
</dbReference>
<evidence type="ECO:0000256" key="5">
    <source>
        <dbReference type="ARBA" id="ARBA00023136"/>
    </source>
</evidence>
<keyword evidence="4 6" id="KW-1133">Transmembrane helix</keyword>
<feature type="transmembrane region" description="Helical" evidence="6">
    <location>
        <begin position="73"/>
        <end position="94"/>
    </location>
</feature>
<reference evidence="9" key="1">
    <citation type="journal article" date="2019" name="Int. J. Syst. Evol. Microbiol.">
        <title>The Global Catalogue of Microorganisms (GCM) 10K type strain sequencing project: providing services to taxonomists for standard genome sequencing and annotation.</title>
        <authorList>
            <consortium name="The Broad Institute Genomics Platform"/>
            <consortium name="The Broad Institute Genome Sequencing Center for Infectious Disease"/>
            <person name="Wu L."/>
            <person name="Ma J."/>
        </authorList>
    </citation>
    <scope>NUCLEOTIDE SEQUENCE [LARGE SCALE GENOMIC DNA]</scope>
    <source>
        <strain evidence="9">NBRC 106348</strain>
    </source>
</reference>
<keyword evidence="2" id="KW-0813">Transport</keyword>
<comment type="caution">
    <text evidence="8">The sequence shown here is derived from an EMBL/GenBank/DDBJ whole genome shotgun (WGS) entry which is preliminary data.</text>
</comment>
<proteinExistence type="predicted"/>
<evidence type="ECO:0000256" key="3">
    <source>
        <dbReference type="ARBA" id="ARBA00022692"/>
    </source>
</evidence>
<keyword evidence="5 6" id="KW-0472">Membrane</keyword>
<dbReference type="Gene3D" id="1.20.1250.20">
    <property type="entry name" value="MFS general substrate transporter like domains"/>
    <property type="match status" value="1"/>
</dbReference>
<accession>A0ABQ6HZ95</accession>
<protein>
    <recommendedName>
        <fullName evidence="7">Major facilitator superfamily (MFS) profile domain-containing protein</fullName>
    </recommendedName>
</protein>
<feature type="transmembrane region" description="Helical" evidence="6">
    <location>
        <begin position="106"/>
        <end position="129"/>
    </location>
</feature>
<keyword evidence="9" id="KW-1185">Reference proteome</keyword>
<keyword evidence="3 6" id="KW-0812">Transmembrane</keyword>
<gene>
    <name evidence="8" type="ORF">GCM10025864_10560</name>
</gene>
<dbReference type="Pfam" id="PF07690">
    <property type="entry name" value="MFS_1"/>
    <property type="match status" value="1"/>
</dbReference>
<evidence type="ECO:0000313" key="8">
    <source>
        <dbReference type="EMBL" id="GMA23297.1"/>
    </source>
</evidence>
<evidence type="ECO:0000256" key="1">
    <source>
        <dbReference type="ARBA" id="ARBA00004429"/>
    </source>
</evidence>
<name>A0ABQ6HZ95_9MICO</name>
<dbReference type="InterPro" id="IPR020846">
    <property type="entry name" value="MFS_dom"/>
</dbReference>
<organism evidence="8 9">
    <name type="scientific">Luteimicrobium album</name>
    <dbReference type="NCBI Taxonomy" id="1054550"/>
    <lineage>
        <taxon>Bacteria</taxon>
        <taxon>Bacillati</taxon>
        <taxon>Actinomycetota</taxon>
        <taxon>Actinomycetes</taxon>
        <taxon>Micrococcales</taxon>
        <taxon>Luteimicrobium</taxon>
    </lineage>
</organism>
<dbReference type="SUPFAM" id="SSF103473">
    <property type="entry name" value="MFS general substrate transporter"/>
    <property type="match status" value="1"/>
</dbReference>
<evidence type="ECO:0000256" key="6">
    <source>
        <dbReference type="SAM" id="Phobius"/>
    </source>
</evidence>
<comment type="subcellular location">
    <subcellularLocation>
        <location evidence="1">Cell inner membrane</location>
        <topology evidence="1">Multi-pass membrane protein</topology>
    </subcellularLocation>
</comment>
<evidence type="ECO:0000256" key="4">
    <source>
        <dbReference type="ARBA" id="ARBA00022989"/>
    </source>
</evidence>
<sequence length="203" mass="20145">MPTFVQISLGTGALVAGFSVATMTLGWPVAASLAGRVYLRWGFRTTSLLGAVIVALGAALLLMLDDTSTPWEVGAFCLVVGVGMGFSAVPTMVAAQSSVGWSERGVVTSANMFARSIGSAVGVAVYGAGVNATLGTHAGHPSGPELATAVHRVFVGVVAGAALLLVAVLLMPRKVPTDAVVVPADDGATVADEAPGQTVGGAA</sequence>
<dbReference type="InterPro" id="IPR036259">
    <property type="entry name" value="MFS_trans_sf"/>
</dbReference>
<feature type="transmembrane region" description="Helical" evidence="6">
    <location>
        <begin position="149"/>
        <end position="170"/>
    </location>
</feature>
<evidence type="ECO:0000259" key="7">
    <source>
        <dbReference type="PROSITE" id="PS50850"/>
    </source>
</evidence>
<dbReference type="PANTHER" id="PTHR23501">
    <property type="entry name" value="MAJOR FACILITATOR SUPERFAMILY"/>
    <property type="match status" value="1"/>
</dbReference>
<dbReference type="EMBL" id="BSUK01000001">
    <property type="protein sequence ID" value="GMA23297.1"/>
    <property type="molecule type" value="Genomic_DNA"/>
</dbReference>
<evidence type="ECO:0000256" key="2">
    <source>
        <dbReference type="ARBA" id="ARBA00022448"/>
    </source>
</evidence>
<feature type="transmembrane region" description="Helical" evidence="6">
    <location>
        <begin position="41"/>
        <end position="61"/>
    </location>
</feature>
<feature type="domain" description="Major facilitator superfamily (MFS) profile" evidence="7">
    <location>
        <begin position="1"/>
        <end position="203"/>
    </location>
</feature>
<feature type="transmembrane region" description="Helical" evidence="6">
    <location>
        <begin position="6"/>
        <end position="29"/>
    </location>
</feature>